<organism evidence="4">
    <name type="scientific">Trypanosoma congolense (strain IL3000)</name>
    <dbReference type="NCBI Taxonomy" id="1068625"/>
    <lineage>
        <taxon>Eukaryota</taxon>
        <taxon>Discoba</taxon>
        <taxon>Euglenozoa</taxon>
        <taxon>Kinetoplastea</taxon>
        <taxon>Metakinetoplastina</taxon>
        <taxon>Trypanosomatida</taxon>
        <taxon>Trypanosomatidae</taxon>
        <taxon>Trypanosoma</taxon>
        <taxon>Nannomonas</taxon>
    </lineage>
</organism>
<evidence type="ECO:0000259" key="3">
    <source>
        <dbReference type="PROSITE" id="PS50102"/>
    </source>
</evidence>
<feature type="compositionally biased region" description="Basic and acidic residues" evidence="2">
    <location>
        <begin position="350"/>
        <end position="360"/>
    </location>
</feature>
<dbReference type="VEuPathDB" id="TriTrypDB:TcIL3000_8_280"/>
<name>G0UR13_TRYCI</name>
<feature type="compositionally biased region" description="Low complexity" evidence="2">
    <location>
        <begin position="1263"/>
        <end position="1275"/>
    </location>
</feature>
<evidence type="ECO:0000256" key="1">
    <source>
        <dbReference type="PROSITE-ProRule" id="PRU00176"/>
    </source>
</evidence>
<dbReference type="CDD" id="cd00590">
    <property type="entry name" value="RRM_SF"/>
    <property type="match status" value="1"/>
</dbReference>
<protein>
    <submittedName>
        <fullName evidence="4">Putative RNA-binding protein</fullName>
    </submittedName>
</protein>
<dbReference type="InterPro" id="IPR000504">
    <property type="entry name" value="RRM_dom"/>
</dbReference>
<evidence type="ECO:0000313" key="4">
    <source>
        <dbReference type="EMBL" id="CCC91824.1"/>
    </source>
</evidence>
<dbReference type="EMBL" id="HE575321">
    <property type="protein sequence ID" value="CCC91824.1"/>
    <property type="molecule type" value="Genomic_DNA"/>
</dbReference>
<dbReference type="Gene3D" id="3.30.70.330">
    <property type="match status" value="1"/>
</dbReference>
<accession>G0UR13</accession>
<reference evidence="4" key="1">
    <citation type="journal article" date="2012" name="Proc. Natl. Acad. Sci. U.S.A.">
        <title>Antigenic diversity is generated by distinct evolutionary mechanisms in African trypanosome species.</title>
        <authorList>
            <person name="Jackson A.P."/>
            <person name="Berry A."/>
            <person name="Aslett M."/>
            <person name="Allison H.C."/>
            <person name="Burton P."/>
            <person name="Vavrova-Anderson J."/>
            <person name="Brown R."/>
            <person name="Browne H."/>
            <person name="Corton N."/>
            <person name="Hauser H."/>
            <person name="Gamble J."/>
            <person name="Gilderthorp R."/>
            <person name="Marcello L."/>
            <person name="McQuillan J."/>
            <person name="Otto T.D."/>
            <person name="Quail M.A."/>
            <person name="Sanders M.J."/>
            <person name="van Tonder A."/>
            <person name="Ginger M.L."/>
            <person name="Field M.C."/>
            <person name="Barry J.D."/>
            <person name="Hertz-Fowler C."/>
            <person name="Berriman M."/>
        </authorList>
    </citation>
    <scope>NUCLEOTIDE SEQUENCE</scope>
    <source>
        <strain evidence="4">IL3000</strain>
    </source>
</reference>
<feature type="region of interest" description="Disordered" evidence="2">
    <location>
        <begin position="633"/>
        <end position="654"/>
    </location>
</feature>
<sequence>MSRGQMEVVGMDFACSPVATPCTTSGQAQVHVGNSSASTTSLQLPSPTLSDVSLKQSFKVDVSSTAAGEIAGCCYQGEMERDTAAAVVSPCSSTATGAPLATTSVRGGSIPGKSTLNPEAKEFQIPVENIAFPSPVTPIPMDVQQIFQSPFLYCPTAPVSSVALPWPPTRGGVPNEVPFTPLSKDGAAAKWPVASTPTVRVMATLDGGNASNTAATTSSQCSTPLTPESLTTQITAHFAEECKNNNSHLVVVFNLEPRTTREELLNIFFPMNAKRAEILPQHFSLRPTRRAGAVFFPSQAFALVAVEKFNDFVPNGQHQPLRVICCSRSAPSDETAKKQKAVPPASTKGSEAENAKERQHQQQIWVRASTTKPWRLPPGTELDKTHLEMCHFVQKFVMSSANRMRHAVAVHGLDPELSQTVITRNFIQRGAERFDTWPPKSCAFPTTPMSCSSVSALVYYAEESLAEEAVALFQLKPPDGQTQPIDVVHLNKLFGFRPSSLTTTSKHLDCTLVEGTRPPVTFTGEEESFDVKAFDQVDEFFKRTNSGHNLHHVSVHNLSPMLDKRSLSVLFSRYKALDYEMYPDFVQFSGGKRRSCLIFFDEENTAREAATKLSSFYSAEQPFPIISRYLSGPKDTDKKESTCCTDSGVSGTRTQPSQMITNSGVNELWADVGSNAFLKNIVEQLHATVVDPEALTESMLRLLVAPETTEEVAEKLAAVLTGTLTGSGHHAQTLSTPLVHALLSLHDRLGVPRRGGRDASGLENGDEQDPNVKRNIIYVSTIARSLINLFMDNEKPDEPRKVAAVLSAYLFQYCYLKKSPYELAVKIIKENEQQLRSAREHERNCPLVTKPSLSLDCGRGEEEVHKPWLIMLACLEELTSLWRKNNKSRAKKDPYRKEYDHCVEELLLRDPAQLGGCASLSASARPTPRRVIAKVTPGSSAVTVVSSPGLTMASPSSLRLGTRGGATDITMSSQDVSMECASPPLMTPLSLHCNDMSTPSNVFRHPSGSATAAGIITSRQQQMFLSQQLQVPVQIRQQQQRSMQVRPQLSEAATGMEPTKVMSGQRVSGYTPSVYTQADLMERTVYITKLPSTLRRAQFRRLLTHFGELNKVRLCRDENQVPIKNDINDAGNNGNGNDGVSKPTTMWFSFVEFADPSSSKAIVEYFRNSIFNPSPFSFLLENPGKAHEASSFTLQDIQALMHVRTSPARNPIHDQLHLDAVLTYTFPPQVSVVRAVPCRFGIEHGEKTIDSAIDVSPFSTLGSSTQASSATNAQAGRHHGSLPPTSLRVRPPPNYRIDVPQQQLPGVPTAVRTADGDASDDDSVIEDIMDKGVALSAQRINTKEHPEVMRGLGIGAQSFDSLLKEMRDKSKDISVQGTPPFNGVSQVIFSDTPTVGERDTANFTWTWDEQTFGGALTEEPSR</sequence>
<feature type="region of interest" description="Disordered" evidence="2">
    <location>
        <begin position="1261"/>
        <end position="1289"/>
    </location>
</feature>
<evidence type="ECO:0000256" key="2">
    <source>
        <dbReference type="SAM" id="MobiDB-lite"/>
    </source>
</evidence>
<dbReference type="InterPro" id="IPR035979">
    <property type="entry name" value="RBD_domain_sf"/>
</dbReference>
<dbReference type="PROSITE" id="PS50102">
    <property type="entry name" value="RRM"/>
    <property type="match status" value="1"/>
</dbReference>
<feature type="compositionally biased region" description="Polar residues" evidence="2">
    <location>
        <begin position="642"/>
        <end position="654"/>
    </location>
</feature>
<dbReference type="InterPro" id="IPR012677">
    <property type="entry name" value="Nucleotide-bd_a/b_plait_sf"/>
</dbReference>
<proteinExistence type="predicted"/>
<feature type="region of interest" description="Disordered" evidence="2">
    <location>
        <begin position="334"/>
        <end position="372"/>
    </location>
</feature>
<feature type="domain" description="RRM" evidence="3">
    <location>
        <begin position="1083"/>
        <end position="1183"/>
    </location>
</feature>
<gene>
    <name evidence="4" type="ORF">TCIL3000_8_280</name>
</gene>
<dbReference type="GO" id="GO:0003723">
    <property type="term" value="F:RNA binding"/>
    <property type="evidence" value="ECO:0007669"/>
    <property type="project" value="UniProtKB-UniRule"/>
</dbReference>
<keyword evidence="1" id="KW-0694">RNA-binding</keyword>
<feature type="compositionally biased region" description="Polar residues" evidence="2">
    <location>
        <begin position="361"/>
        <end position="372"/>
    </location>
</feature>
<dbReference type="SUPFAM" id="SSF54928">
    <property type="entry name" value="RNA-binding domain, RBD"/>
    <property type="match status" value="2"/>
</dbReference>